<dbReference type="RefSeq" id="WP_158425946.1">
    <property type="nucleotide sequence ID" value="NZ_JAOQJQ010000006.1"/>
</dbReference>
<keyword evidence="9" id="KW-0046">Antibiotic resistance</keyword>
<evidence type="ECO:0000256" key="6">
    <source>
        <dbReference type="ARBA" id="ARBA00022692"/>
    </source>
</evidence>
<feature type="transmembrane region" description="Helical" evidence="10">
    <location>
        <begin position="20"/>
        <end position="41"/>
    </location>
</feature>
<dbReference type="InterPro" id="IPR002528">
    <property type="entry name" value="MATE_fam"/>
</dbReference>
<gene>
    <name evidence="11" type="ORF">OCV88_13385</name>
</gene>
<keyword evidence="6 10" id="KW-0812">Transmembrane</keyword>
<comment type="subcellular location">
    <subcellularLocation>
        <location evidence="1">Cell membrane</location>
        <topology evidence="1">Multi-pass membrane protein</topology>
    </subcellularLocation>
</comment>
<evidence type="ECO:0000256" key="3">
    <source>
        <dbReference type="ARBA" id="ARBA00022106"/>
    </source>
</evidence>
<evidence type="ECO:0000313" key="11">
    <source>
        <dbReference type="EMBL" id="MCU6763306.1"/>
    </source>
</evidence>
<accession>A0ABT2TNM5</accession>
<keyword evidence="8 10" id="KW-0472">Membrane</keyword>
<dbReference type="InterPro" id="IPR048279">
    <property type="entry name" value="MdtK-like"/>
</dbReference>
<feature type="transmembrane region" description="Helical" evidence="10">
    <location>
        <begin position="143"/>
        <end position="164"/>
    </location>
</feature>
<dbReference type="Pfam" id="PF01554">
    <property type="entry name" value="MatE"/>
    <property type="match status" value="2"/>
</dbReference>
<feature type="transmembrane region" description="Helical" evidence="10">
    <location>
        <begin position="61"/>
        <end position="79"/>
    </location>
</feature>
<dbReference type="NCBIfam" id="TIGR00797">
    <property type="entry name" value="matE"/>
    <property type="match status" value="1"/>
</dbReference>
<proteinExistence type="inferred from homology"/>
<evidence type="ECO:0000313" key="12">
    <source>
        <dbReference type="Proteomes" id="UP001652442"/>
    </source>
</evidence>
<feature type="transmembrane region" description="Helical" evidence="10">
    <location>
        <begin position="201"/>
        <end position="222"/>
    </location>
</feature>
<evidence type="ECO:0000256" key="2">
    <source>
        <dbReference type="ARBA" id="ARBA00008417"/>
    </source>
</evidence>
<feature type="transmembrane region" description="Helical" evidence="10">
    <location>
        <begin position="100"/>
        <end position="123"/>
    </location>
</feature>
<dbReference type="CDD" id="cd13143">
    <property type="entry name" value="MATE_MepA_like"/>
    <property type="match status" value="1"/>
</dbReference>
<dbReference type="EMBL" id="JAOQJQ010000006">
    <property type="protein sequence ID" value="MCU6763306.1"/>
    <property type="molecule type" value="Genomic_DNA"/>
</dbReference>
<evidence type="ECO:0000256" key="8">
    <source>
        <dbReference type="ARBA" id="ARBA00023136"/>
    </source>
</evidence>
<evidence type="ECO:0000256" key="4">
    <source>
        <dbReference type="ARBA" id="ARBA00022448"/>
    </source>
</evidence>
<feature type="transmembrane region" description="Helical" evidence="10">
    <location>
        <begin position="357"/>
        <end position="383"/>
    </location>
</feature>
<comment type="similarity">
    <text evidence="2">Belongs to the multi antimicrobial extrusion (MATE) (TC 2.A.66.1) family. MepA subfamily.</text>
</comment>
<sequence>MDRHMSAEDLKYKKMTETPVPRLIVTLGVPTIVSMLITNIYNTADTYFVSRLGNSASGAVGVVFGLMAILQAFGFMFGHGAGSIISRKLGQRDKESASRFASTGFFLAAAAGLLIGVLGLLFLRQLMYLLGSTHTIYPYARQYAVFILLAAPFMTSSCVMNNILRYEGMAVYAMIGLTAGGVLNIILDPVFMFGMGLGIRGAGLATGVSQIVSFLLLLYMFLSGKTESRLSFGKVTRNRQEVAEIVKTGVPSLIRQGFNSMSTMLLNHQAAIYGDTAVAAMSIVNRISSLMFSVGLGTGQGYQPVAAFNYGAGRYSRVKKGFWFTTLMGEGLLGGAAIICLIFSGSIVALFRNDPQVIAIGTFALRCQCAACFFQPFSICNTMMLQSVGKSVQASVISALRSGIYFIPLILILPSAIGLMGVQISQTLADILTFLTCIPFTVLFFYRLPMDKEAAKEREVT</sequence>
<feature type="transmembrane region" description="Helical" evidence="10">
    <location>
        <begin position="171"/>
        <end position="195"/>
    </location>
</feature>
<organism evidence="11 12">
    <name type="scientific">Brotonthovivens ammoniilytica</name>
    <dbReference type="NCBI Taxonomy" id="2981725"/>
    <lineage>
        <taxon>Bacteria</taxon>
        <taxon>Bacillati</taxon>
        <taxon>Bacillota</taxon>
        <taxon>Clostridia</taxon>
        <taxon>Lachnospirales</taxon>
        <taxon>Lachnospiraceae</taxon>
        <taxon>Brotonthovivens</taxon>
    </lineage>
</organism>
<dbReference type="Proteomes" id="UP001652442">
    <property type="component" value="Unassembled WGS sequence"/>
</dbReference>
<feature type="transmembrane region" description="Helical" evidence="10">
    <location>
        <begin position="404"/>
        <end position="425"/>
    </location>
</feature>
<evidence type="ECO:0000256" key="1">
    <source>
        <dbReference type="ARBA" id="ARBA00004651"/>
    </source>
</evidence>
<evidence type="ECO:0000256" key="5">
    <source>
        <dbReference type="ARBA" id="ARBA00022475"/>
    </source>
</evidence>
<comment type="caution">
    <text evidence="11">The sequence shown here is derived from an EMBL/GenBank/DDBJ whole genome shotgun (WGS) entry which is preliminary data.</text>
</comment>
<keyword evidence="5" id="KW-1003">Cell membrane</keyword>
<keyword evidence="4" id="KW-0813">Transport</keyword>
<dbReference type="PIRSF" id="PIRSF006603">
    <property type="entry name" value="DinF"/>
    <property type="match status" value="1"/>
</dbReference>
<keyword evidence="7 10" id="KW-1133">Transmembrane helix</keyword>
<evidence type="ECO:0000256" key="10">
    <source>
        <dbReference type="SAM" id="Phobius"/>
    </source>
</evidence>
<feature type="transmembrane region" description="Helical" evidence="10">
    <location>
        <begin position="322"/>
        <end position="351"/>
    </location>
</feature>
<dbReference type="InterPro" id="IPR051327">
    <property type="entry name" value="MATE_MepA_subfamily"/>
</dbReference>
<dbReference type="PANTHER" id="PTHR43823">
    <property type="entry name" value="SPORULATION PROTEIN YKVU"/>
    <property type="match status" value="1"/>
</dbReference>
<name>A0ABT2TNM5_9FIRM</name>
<reference evidence="11 12" key="1">
    <citation type="journal article" date="2021" name="ISME Commun">
        <title>Automated analysis of genomic sequences facilitates high-throughput and comprehensive description of bacteria.</title>
        <authorList>
            <person name="Hitch T.C.A."/>
        </authorList>
    </citation>
    <scope>NUCLEOTIDE SEQUENCE [LARGE SCALE GENOMIC DNA]</scope>
    <source>
        <strain evidence="11 12">Sanger_109</strain>
    </source>
</reference>
<dbReference type="InterPro" id="IPR045070">
    <property type="entry name" value="MATE_MepA-like"/>
</dbReference>
<dbReference type="PANTHER" id="PTHR43823:SF3">
    <property type="entry name" value="MULTIDRUG EXPORT PROTEIN MEPA"/>
    <property type="match status" value="1"/>
</dbReference>
<feature type="transmembrane region" description="Helical" evidence="10">
    <location>
        <begin position="431"/>
        <end position="448"/>
    </location>
</feature>
<evidence type="ECO:0000256" key="7">
    <source>
        <dbReference type="ARBA" id="ARBA00022989"/>
    </source>
</evidence>
<evidence type="ECO:0000256" key="9">
    <source>
        <dbReference type="ARBA" id="ARBA00023251"/>
    </source>
</evidence>
<protein>
    <recommendedName>
        <fullName evidence="3">Multidrug export protein MepA</fullName>
    </recommendedName>
</protein>
<keyword evidence="12" id="KW-1185">Reference proteome</keyword>